<keyword evidence="1" id="KW-0805">Transcription regulation</keyword>
<dbReference type="InterPro" id="IPR016032">
    <property type="entry name" value="Sig_transdc_resp-reg_C-effctor"/>
</dbReference>
<dbReference type="PANTHER" id="PTHR48111:SF67">
    <property type="entry name" value="TRANSCRIPTIONAL REGULATORY PROTEIN TCTD"/>
    <property type="match status" value="1"/>
</dbReference>
<dbReference type="AlphaFoldDB" id="A0A285TRA8"/>
<evidence type="ECO:0000256" key="2">
    <source>
        <dbReference type="ARBA" id="ARBA00023125"/>
    </source>
</evidence>
<keyword evidence="3" id="KW-0804">Transcription</keyword>
<dbReference type="InterPro" id="IPR039420">
    <property type="entry name" value="WalR-like"/>
</dbReference>
<feature type="modified residue" description="4-aspartylphosphate" evidence="4">
    <location>
        <position position="51"/>
    </location>
</feature>
<dbReference type="Gene3D" id="3.40.50.2300">
    <property type="match status" value="1"/>
</dbReference>
<dbReference type="GO" id="GO:0000976">
    <property type="term" value="F:transcription cis-regulatory region binding"/>
    <property type="evidence" value="ECO:0007669"/>
    <property type="project" value="TreeGrafter"/>
</dbReference>
<evidence type="ECO:0000313" key="8">
    <source>
        <dbReference type="EMBL" id="SOC23696.1"/>
    </source>
</evidence>
<feature type="domain" description="Response regulatory" evidence="6">
    <location>
        <begin position="2"/>
        <end position="116"/>
    </location>
</feature>
<dbReference type="GO" id="GO:0006355">
    <property type="term" value="P:regulation of DNA-templated transcription"/>
    <property type="evidence" value="ECO:0007669"/>
    <property type="project" value="InterPro"/>
</dbReference>
<dbReference type="OrthoDB" id="9802426at2"/>
<reference evidence="8 9" key="1">
    <citation type="submission" date="2017-08" db="EMBL/GenBank/DDBJ databases">
        <authorList>
            <person name="de Groot N.N."/>
        </authorList>
    </citation>
    <scope>NUCLEOTIDE SEQUENCE [LARGE SCALE GENOMIC DNA]</scope>
    <source>
        <strain evidence="8 9">USBA 352</strain>
    </source>
</reference>
<dbReference type="PROSITE" id="PS50110">
    <property type="entry name" value="RESPONSE_REGULATORY"/>
    <property type="match status" value="1"/>
</dbReference>
<evidence type="ECO:0000256" key="3">
    <source>
        <dbReference type="ARBA" id="ARBA00023163"/>
    </source>
</evidence>
<evidence type="ECO:0000313" key="9">
    <source>
        <dbReference type="Proteomes" id="UP000219331"/>
    </source>
</evidence>
<keyword evidence="2 5" id="KW-0238">DNA-binding</keyword>
<dbReference type="PANTHER" id="PTHR48111">
    <property type="entry name" value="REGULATOR OF RPOS"/>
    <property type="match status" value="1"/>
</dbReference>
<dbReference type="Proteomes" id="UP000219331">
    <property type="component" value="Unassembled WGS sequence"/>
</dbReference>
<dbReference type="CDD" id="cd00383">
    <property type="entry name" value="trans_reg_C"/>
    <property type="match status" value="1"/>
</dbReference>
<dbReference type="GO" id="GO:0032993">
    <property type="term" value="C:protein-DNA complex"/>
    <property type="evidence" value="ECO:0007669"/>
    <property type="project" value="TreeGrafter"/>
</dbReference>
<feature type="domain" description="OmpR/PhoB-type" evidence="7">
    <location>
        <begin position="124"/>
        <end position="220"/>
    </location>
</feature>
<dbReference type="Pfam" id="PF00072">
    <property type="entry name" value="Response_reg"/>
    <property type="match status" value="1"/>
</dbReference>
<evidence type="ECO:0000259" key="6">
    <source>
        <dbReference type="PROSITE" id="PS50110"/>
    </source>
</evidence>
<feature type="DNA-binding region" description="OmpR/PhoB-type" evidence="5">
    <location>
        <begin position="124"/>
        <end position="220"/>
    </location>
</feature>
<dbReference type="GO" id="GO:0005829">
    <property type="term" value="C:cytosol"/>
    <property type="evidence" value="ECO:0007669"/>
    <property type="project" value="TreeGrafter"/>
</dbReference>
<dbReference type="InterPro" id="IPR001867">
    <property type="entry name" value="OmpR/PhoB-type_DNA-bd"/>
</dbReference>
<dbReference type="SUPFAM" id="SSF52172">
    <property type="entry name" value="CheY-like"/>
    <property type="match status" value="1"/>
</dbReference>
<name>A0A285TRA8_9HYPH</name>
<dbReference type="RefSeq" id="WP_067215689.1">
    <property type="nucleotide sequence ID" value="NZ_JAJGNR010000008.1"/>
</dbReference>
<dbReference type="SUPFAM" id="SSF46894">
    <property type="entry name" value="C-terminal effector domain of the bipartite response regulators"/>
    <property type="match status" value="1"/>
</dbReference>
<dbReference type="InterPro" id="IPR011006">
    <property type="entry name" value="CheY-like_superfamily"/>
</dbReference>
<keyword evidence="9" id="KW-1185">Reference proteome</keyword>
<dbReference type="Pfam" id="PF00486">
    <property type="entry name" value="Trans_reg_C"/>
    <property type="match status" value="1"/>
</dbReference>
<evidence type="ECO:0000256" key="4">
    <source>
        <dbReference type="PROSITE-ProRule" id="PRU00169"/>
    </source>
</evidence>
<evidence type="ECO:0000256" key="5">
    <source>
        <dbReference type="PROSITE-ProRule" id="PRU01091"/>
    </source>
</evidence>
<dbReference type="InterPro" id="IPR001789">
    <property type="entry name" value="Sig_transdc_resp-reg_receiver"/>
</dbReference>
<dbReference type="PROSITE" id="PS51755">
    <property type="entry name" value="OMPR_PHOB"/>
    <property type="match status" value="1"/>
</dbReference>
<dbReference type="Gene3D" id="6.10.250.690">
    <property type="match status" value="1"/>
</dbReference>
<dbReference type="GO" id="GO:0000156">
    <property type="term" value="F:phosphorelay response regulator activity"/>
    <property type="evidence" value="ECO:0007669"/>
    <property type="project" value="TreeGrafter"/>
</dbReference>
<dbReference type="SMART" id="SM00448">
    <property type="entry name" value="REC"/>
    <property type="match status" value="1"/>
</dbReference>
<organism evidence="8 9">
    <name type="scientific">Stappia indica</name>
    <dbReference type="NCBI Taxonomy" id="538381"/>
    <lineage>
        <taxon>Bacteria</taxon>
        <taxon>Pseudomonadati</taxon>
        <taxon>Pseudomonadota</taxon>
        <taxon>Alphaproteobacteria</taxon>
        <taxon>Hyphomicrobiales</taxon>
        <taxon>Stappiaceae</taxon>
        <taxon>Stappia</taxon>
    </lineage>
</organism>
<keyword evidence="4" id="KW-0597">Phosphoprotein</keyword>
<dbReference type="SMART" id="SM00862">
    <property type="entry name" value="Trans_reg_C"/>
    <property type="match status" value="1"/>
</dbReference>
<sequence>MRIVLVEDNDELAEAIIDRFRGEGHAIDREADGEQASELLRYKTFDLILLDVNLPGRNGFEILRQLRLSGNHTPVMLLTARSEVDDRVVGLDAGADDYIVKPFDLRELAARCRALARRRAGESSNLFIAGNFTFDRAAKRATVDGQDVDLRHREVQLLEVMIGNIGRVLSKEEVADKLYTFEEVPTLNAVEQTMTRLRRKLEGAAFSIRTIRGLGYIASVRDE</sequence>
<protein>
    <submittedName>
        <fullName evidence="8">Two-component system, OmpR family, response regulator TctD</fullName>
    </submittedName>
</protein>
<evidence type="ECO:0000256" key="1">
    <source>
        <dbReference type="ARBA" id="ARBA00023015"/>
    </source>
</evidence>
<dbReference type="InterPro" id="IPR036388">
    <property type="entry name" value="WH-like_DNA-bd_sf"/>
</dbReference>
<dbReference type="STRING" id="538381.GCA_001696535_00532"/>
<dbReference type="EMBL" id="OBML01000013">
    <property type="protein sequence ID" value="SOC23696.1"/>
    <property type="molecule type" value="Genomic_DNA"/>
</dbReference>
<proteinExistence type="predicted"/>
<gene>
    <name evidence="8" type="ORF">SAMN05421512_11348</name>
</gene>
<accession>A0A285TRA8</accession>
<evidence type="ECO:0000259" key="7">
    <source>
        <dbReference type="PROSITE" id="PS51755"/>
    </source>
</evidence>
<dbReference type="Gene3D" id="1.10.10.10">
    <property type="entry name" value="Winged helix-like DNA-binding domain superfamily/Winged helix DNA-binding domain"/>
    <property type="match status" value="1"/>
</dbReference>